<proteinExistence type="predicted"/>
<protein>
    <submittedName>
        <fullName evidence="1">Translation initiation factor 1</fullName>
    </submittedName>
</protein>
<accession>A0A890CFF0</accession>
<dbReference type="AlphaFoldDB" id="A0A890CFF0"/>
<keyword evidence="1" id="KW-0934">Plastid</keyword>
<keyword evidence="1" id="KW-0150">Chloroplast</keyword>
<organism evidence="1">
    <name type="scientific">Pterocarpus macrocarpus</name>
    <dbReference type="NCBI Taxonomy" id="108278"/>
    <lineage>
        <taxon>Eukaryota</taxon>
        <taxon>Viridiplantae</taxon>
        <taxon>Streptophyta</taxon>
        <taxon>Embryophyta</taxon>
        <taxon>Tracheophyta</taxon>
        <taxon>Spermatophyta</taxon>
        <taxon>Magnoliopsida</taxon>
        <taxon>eudicotyledons</taxon>
        <taxon>Gunneridae</taxon>
        <taxon>Pentapetalae</taxon>
        <taxon>rosids</taxon>
        <taxon>fabids</taxon>
        <taxon>Fabales</taxon>
        <taxon>Fabaceae</taxon>
        <taxon>Papilionoideae</taxon>
        <taxon>50 kb inversion clade</taxon>
        <taxon>dalbergioids sensu lato</taxon>
        <taxon>Dalbergieae</taxon>
        <taxon>Pterocarpus clade</taxon>
        <taxon>Pterocarpus</taxon>
    </lineage>
</organism>
<reference evidence="1" key="1">
    <citation type="journal article" date="2020" name="Mitochondrial DNA Part B Resour">
        <title>The complete chloroplast genome sequence of Pterocarpus macrocarpus.</title>
        <authorList>
            <person name="Zhang J."/>
            <person name="Li Y."/>
            <person name="Yuan X."/>
            <person name="Wang Y."/>
        </authorList>
    </citation>
    <scope>NUCLEOTIDE SEQUENCE</scope>
</reference>
<geneLocation type="chloroplast" evidence="1"/>
<keyword evidence="1" id="KW-0648">Protein biosynthesis</keyword>
<name>A0A890CFF0_9FABA</name>
<keyword evidence="1" id="KW-0396">Initiation factor</keyword>
<gene>
    <name evidence="1" type="primary">infA</name>
</gene>
<evidence type="ECO:0000313" key="1">
    <source>
        <dbReference type="EMBL" id="QRG30655.1"/>
    </source>
</evidence>
<dbReference type="EMBL" id="MN823699">
    <property type="protein sequence ID" value="QRG30655.1"/>
    <property type="molecule type" value="Genomic_DNA"/>
</dbReference>
<sequence>MFQVHLNLNNENMILDYISEKVRRTLLLYVYDRERKNGSISYLIRLFFQPQHYLF</sequence>
<dbReference type="GO" id="GO:0003743">
    <property type="term" value="F:translation initiation factor activity"/>
    <property type="evidence" value="ECO:0007669"/>
    <property type="project" value="UniProtKB-KW"/>
</dbReference>